<dbReference type="AlphaFoldDB" id="A0AAE0XTZ4"/>
<keyword evidence="3" id="KW-1185">Reference proteome</keyword>
<gene>
    <name evidence="2" type="ORF">RRG08_002744</name>
</gene>
<evidence type="ECO:0000313" key="2">
    <source>
        <dbReference type="EMBL" id="KAK3712414.1"/>
    </source>
</evidence>
<comment type="caution">
    <text evidence="2">The sequence shown here is derived from an EMBL/GenBank/DDBJ whole genome shotgun (WGS) entry which is preliminary data.</text>
</comment>
<evidence type="ECO:0000256" key="1">
    <source>
        <dbReference type="SAM" id="MobiDB-lite"/>
    </source>
</evidence>
<name>A0AAE0XTZ4_9GAST</name>
<protein>
    <submittedName>
        <fullName evidence="2">Uncharacterized protein</fullName>
    </submittedName>
</protein>
<sequence>MARIPSAESHERNIKATHPQQATDMGTQFISHRPRRTSVLQVGSSEVLILDRDPTRETHSHRARRHKKVFKSQPDRERLINYLSSPTRRVYQISRSLPLYALYKRAVGCPVSPASRGVTIPA</sequence>
<dbReference type="EMBL" id="JAWDGP010007584">
    <property type="protein sequence ID" value="KAK3712414.1"/>
    <property type="molecule type" value="Genomic_DNA"/>
</dbReference>
<proteinExistence type="predicted"/>
<dbReference type="Proteomes" id="UP001283361">
    <property type="component" value="Unassembled WGS sequence"/>
</dbReference>
<feature type="compositionally biased region" description="Basic residues" evidence="1">
    <location>
        <begin position="61"/>
        <end position="70"/>
    </location>
</feature>
<evidence type="ECO:0000313" key="3">
    <source>
        <dbReference type="Proteomes" id="UP001283361"/>
    </source>
</evidence>
<reference evidence="2" key="1">
    <citation type="journal article" date="2023" name="G3 (Bethesda)">
        <title>A reference genome for the long-term kleptoplast-retaining sea slug Elysia crispata morphotype clarki.</title>
        <authorList>
            <person name="Eastman K.E."/>
            <person name="Pendleton A.L."/>
            <person name="Shaikh M.A."/>
            <person name="Suttiyut T."/>
            <person name="Ogas R."/>
            <person name="Tomko P."/>
            <person name="Gavelis G."/>
            <person name="Widhalm J.R."/>
            <person name="Wisecaver J.H."/>
        </authorList>
    </citation>
    <scope>NUCLEOTIDE SEQUENCE</scope>
    <source>
        <strain evidence="2">ECLA1</strain>
    </source>
</reference>
<feature type="region of interest" description="Disordered" evidence="1">
    <location>
        <begin position="51"/>
        <end position="72"/>
    </location>
</feature>
<organism evidence="2 3">
    <name type="scientific">Elysia crispata</name>
    <name type="common">lettuce slug</name>
    <dbReference type="NCBI Taxonomy" id="231223"/>
    <lineage>
        <taxon>Eukaryota</taxon>
        <taxon>Metazoa</taxon>
        <taxon>Spiralia</taxon>
        <taxon>Lophotrochozoa</taxon>
        <taxon>Mollusca</taxon>
        <taxon>Gastropoda</taxon>
        <taxon>Heterobranchia</taxon>
        <taxon>Euthyneura</taxon>
        <taxon>Panpulmonata</taxon>
        <taxon>Sacoglossa</taxon>
        <taxon>Placobranchoidea</taxon>
        <taxon>Plakobranchidae</taxon>
        <taxon>Elysia</taxon>
    </lineage>
</organism>
<accession>A0AAE0XTZ4</accession>
<feature type="compositionally biased region" description="Polar residues" evidence="1">
    <location>
        <begin position="18"/>
        <end position="29"/>
    </location>
</feature>
<feature type="region of interest" description="Disordered" evidence="1">
    <location>
        <begin position="1"/>
        <end position="29"/>
    </location>
</feature>
<feature type="compositionally biased region" description="Basic and acidic residues" evidence="1">
    <location>
        <begin position="51"/>
        <end position="60"/>
    </location>
</feature>